<dbReference type="AlphaFoldDB" id="A0A8H4R2F2"/>
<evidence type="ECO:0000256" key="8">
    <source>
        <dbReference type="SAM" id="MobiDB-lite"/>
    </source>
</evidence>
<evidence type="ECO:0000256" key="7">
    <source>
        <dbReference type="ARBA" id="ARBA00023306"/>
    </source>
</evidence>
<evidence type="ECO:0000256" key="4">
    <source>
        <dbReference type="ARBA" id="ARBA00022776"/>
    </source>
</evidence>
<organism evidence="9 10">
    <name type="scientific">Agrocybe pediades</name>
    <dbReference type="NCBI Taxonomy" id="84607"/>
    <lineage>
        <taxon>Eukaryota</taxon>
        <taxon>Fungi</taxon>
        <taxon>Dikarya</taxon>
        <taxon>Basidiomycota</taxon>
        <taxon>Agaricomycotina</taxon>
        <taxon>Agaricomycetes</taxon>
        <taxon>Agaricomycetidae</taxon>
        <taxon>Agaricales</taxon>
        <taxon>Agaricineae</taxon>
        <taxon>Strophariaceae</taxon>
        <taxon>Agrocybe</taxon>
    </lineage>
</organism>
<dbReference type="GO" id="GO:0051301">
    <property type="term" value="P:cell division"/>
    <property type="evidence" value="ECO:0007669"/>
    <property type="project" value="UniProtKB-KW"/>
</dbReference>
<gene>
    <name evidence="9" type="ORF">D9613_012585</name>
</gene>
<dbReference type="InterPro" id="IPR019440">
    <property type="entry name" value="MAU2"/>
</dbReference>
<comment type="subcellular location">
    <subcellularLocation>
        <location evidence="1">Nucleus</location>
    </subcellularLocation>
</comment>
<proteinExistence type="inferred from homology"/>
<evidence type="ECO:0000313" key="9">
    <source>
        <dbReference type="EMBL" id="KAF4621623.1"/>
    </source>
</evidence>
<dbReference type="PANTHER" id="PTHR21394">
    <property type="entry name" value="MAU2 CHROMATID COHESION FACTOR HOMOLOG"/>
    <property type="match status" value="1"/>
</dbReference>
<protein>
    <submittedName>
        <fullName evidence="9">Uncharacterized protein</fullName>
    </submittedName>
</protein>
<reference evidence="9 10" key="1">
    <citation type="submission" date="2019-12" db="EMBL/GenBank/DDBJ databases">
        <authorList>
            <person name="Floudas D."/>
            <person name="Bentzer J."/>
            <person name="Ahren D."/>
            <person name="Johansson T."/>
            <person name="Persson P."/>
            <person name="Tunlid A."/>
        </authorList>
    </citation>
    <scope>NUCLEOTIDE SEQUENCE [LARGE SCALE GENOMIC DNA]</scope>
    <source>
        <strain evidence="9 10">CBS 102.39</strain>
    </source>
</reference>
<keyword evidence="7" id="KW-0131">Cell cycle</keyword>
<sequence>MASTDSEEMERPVKRQKLEARKIQPLPQDVLLLSLPHILAHPPTHRNHSRSVYLSIIALRKFLSTPNLDQHQECRAWTELAEAGFRLGLETPGIENEVERAITKALMISTKHPSLRMYKPQITYLSARLAMYHGNVRLAQNALKKVVNNFIVASDPPHVLYAAHLAYIDCVSASAADLEPATPSRRHAPPNASSRTASAIKELHTLAMRNNHREVALFAMVLELLDFVQNGVWNRIEESLRQAEKDLDIAPHLLPDCQAKAGPLLGKTNIGKVLIVHVLVLGVLYHTYTGDYANSQTRLKILHDMLDGGALEAFGISGIVDIDLANSPQPLQVQVTHPRVIYGLGFLVSSVSKRDPVGRRPKRRVYANEGIVSMDKELKKEIALPIWASRADVKDLQERILLMKADMTCELIGIAISRSEFDEAEEHISRLIADTRSHGLFHFYSARITLHHAHLAHGQGHKERALQCYQVAAHLSRTRGPRTTPLSDIEAQKEEEDAQSEDLWVNVSARAGELWLRIGMANELEDEAEREKEMEVLRPKVAQVVKLCQGLGGTLQTVGEILSACSSKEYLVTKTHLRTALNLSTAAQDNHLRALVLALMAAQYVHTSTEHAETMLSTAEQLAAGLGALPKAAKTPEAAAKKEAAKNTPGGDGIGNAHLRLWIGERSLEIKRRTADERAALKQINLNRKFLDAVQRVEKRKFEAVD</sequence>
<evidence type="ECO:0000256" key="1">
    <source>
        <dbReference type="ARBA" id="ARBA00004123"/>
    </source>
</evidence>
<keyword evidence="4" id="KW-0498">Mitosis</keyword>
<evidence type="ECO:0000313" key="10">
    <source>
        <dbReference type="Proteomes" id="UP000521872"/>
    </source>
</evidence>
<comment type="similarity">
    <text evidence="2">Belongs to the SCC4/mau-2 family.</text>
</comment>
<comment type="caution">
    <text evidence="9">The sequence shown here is derived from an EMBL/GenBank/DDBJ whole genome shotgun (WGS) entry which is preliminary data.</text>
</comment>
<keyword evidence="10" id="KW-1185">Reference proteome</keyword>
<evidence type="ECO:0000256" key="3">
    <source>
        <dbReference type="ARBA" id="ARBA00022618"/>
    </source>
</evidence>
<dbReference type="Proteomes" id="UP000521872">
    <property type="component" value="Unassembled WGS sequence"/>
</dbReference>
<accession>A0A8H4R2F2</accession>
<evidence type="ECO:0000256" key="6">
    <source>
        <dbReference type="ARBA" id="ARBA00023242"/>
    </source>
</evidence>
<feature type="compositionally biased region" description="Basic and acidic residues" evidence="8">
    <location>
        <begin position="9"/>
        <end position="20"/>
    </location>
</feature>
<dbReference type="GO" id="GO:0007059">
    <property type="term" value="P:chromosome segregation"/>
    <property type="evidence" value="ECO:0007669"/>
    <property type="project" value="UniProtKB-KW"/>
</dbReference>
<keyword evidence="6" id="KW-0539">Nucleus</keyword>
<evidence type="ECO:0000256" key="2">
    <source>
        <dbReference type="ARBA" id="ARBA00008585"/>
    </source>
</evidence>
<evidence type="ECO:0000256" key="5">
    <source>
        <dbReference type="ARBA" id="ARBA00022829"/>
    </source>
</evidence>
<name>A0A8H4R2F2_9AGAR</name>
<dbReference type="Pfam" id="PF10345">
    <property type="entry name" value="Cohesin_load"/>
    <property type="match status" value="1"/>
</dbReference>
<dbReference type="EMBL" id="JAACJL010000006">
    <property type="protein sequence ID" value="KAF4621623.1"/>
    <property type="molecule type" value="Genomic_DNA"/>
</dbReference>
<keyword evidence="5" id="KW-0159">Chromosome partition</keyword>
<dbReference type="GO" id="GO:0007064">
    <property type="term" value="P:mitotic sister chromatid cohesion"/>
    <property type="evidence" value="ECO:0007669"/>
    <property type="project" value="InterPro"/>
</dbReference>
<feature type="region of interest" description="Disordered" evidence="8">
    <location>
        <begin position="1"/>
        <end position="20"/>
    </location>
</feature>
<dbReference type="GO" id="GO:0005634">
    <property type="term" value="C:nucleus"/>
    <property type="evidence" value="ECO:0007669"/>
    <property type="project" value="UniProtKB-SubCell"/>
</dbReference>
<keyword evidence="3" id="KW-0132">Cell division</keyword>